<keyword evidence="3" id="KW-1185">Reference proteome</keyword>
<accession>A0A1J1J1I9</accession>
<dbReference type="SUPFAM" id="SSF81383">
    <property type="entry name" value="F-box domain"/>
    <property type="match status" value="1"/>
</dbReference>
<dbReference type="InterPro" id="IPR001810">
    <property type="entry name" value="F-box_dom"/>
</dbReference>
<evidence type="ECO:0000259" key="1">
    <source>
        <dbReference type="PROSITE" id="PS50181"/>
    </source>
</evidence>
<dbReference type="Pfam" id="PF12937">
    <property type="entry name" value="F-box-like"/>
    <property type="match status" value="1"/>
</dbReference>
<gene>
    <name evidence="2" type="ORF">CLUMA_CG019182</name>
</gene>
<dbReference type="OrthoDB" id="7798781at2759"/>
<dbReference type="SMART" id="SM00256">
    <property type="entry name" value="FBOX"/>
    <property type="match status" value="1"/>
</dbReference>
<dbReference type="EMBL" id="CVRI01000066">
    <property type="protein sequence ID" value="CRL06403.1"/>
    <property type="molecule type" value="Genomic_DNA"/>
</dbReference>
<sequence length="389" mass="45172">MDHQKQGTSFDLVNLLPPEIVTNIFSELDGIDIMAASEVSTSWRNFIAESSHCLRKVTLHLDNMIPSGIDESISILKSHPRSYENISIFGVSFAEAVEALEIMNTSKSWKNMDMELSSFHSRMSHSRFFKEVGKTMEDLRLKNVRVVNGDINGTVRDVSFPKLKVLQLYNVSPALIEDVFYDIKSLEKLYLSSWYFTEKSMNTMLHLLKSNKDLKVLELTNTSFSDIIGSKNLLEGIQFKLQEMFIGGDFHQAYNYRECLRDNFIKFITSQRDSLTSLVFESWMGFDVLNHVYQLPNLKFLCIRNLNRVYQLIDWRFVALPKSHSLRKICLLNFPDSCDMLKVFASASPKSQIHVTFNTFVKFEQRLDILYKMRKRFGKNLDLKIINWS</sequence>
<proteinExistence type="predicted"/>
<evidence type="ECO:0000313" key="3">
    <source>
        <dbReference type="Proteomes" id="UP000183832"/>
    </source>
</evidence>
<name>A0A1J1J1I9_9DIPT</name>
<dbReference type="Gene3D" id="1.20.1280.50">
    <property type="match status" value="1"/>
</dbReference>
<dbReference type="PROSITE" id="PS50181">
    <property type="entry name" value="FBOX"/>
    <property type="match status" value="1"/>
</dbReference>
<dbReference type="Proteomes" id="UP000183832">
    <property type="component" value="Unassembled WGS sequence"/>
</dbReference>
<dbReference type="AlphaFoldDB" id="A0A1J1J1I9"/>
<protein>
    <submittedName>
        <fullName evidence="2">CLUMA_CG019182, isoform A</fullName>
    </submittedName>
</protein>
<dbReference type="InterPro" id="IPR036047">
    <property type="entry name" value="F-box-like_dom_sf"/>
</dbReference>
<dbReference type="Gene3D" id="3.80.10.10">
    <property type="entry name" value="Ribonuclease Inhibitor"/>
    <property type="match status" value="1"/>
</dbReference>
<evidence type="ECO:0000313" key="2">
    <source>
        <dbReference type="EMBL" id="CRL06403.1"/>
    </source>
</evidence>
<dbReference type="SUPFAM" id="SSF52047">
    <property type="entry name" value="RNI-like"/>
    <property type="match status" value="1"/>
</dbReference>
<reference evidence="2 3" key="1">
    <citation type="submission" date="2015-04" db="EMBL/GenBank/DDBJ databases">
        <authorList>
            <person name="Syromyatnikov M.Y."/>
            <person name="Popov V.N."/>
        </authorList>
    </citation>
    <scope>NUCLEOTIDE SEQUENCE [LARGE SCALE GENOMIC DNA]</scope>
</reference>
<feature type="domain" description="F-box" evidence="1">
    <location>
        <begin position="10"/>
        <end position="57"/>
    </location>
</feature>
<organism evidence="2 3">
    <name type="scientific">Clunio marinus</name>
    <dbReference type="NCBI Taxonomy" id="568069"/>
    <lineage>
        <taxon>Eukaryota</taxon>
        <taxon>Metazoa</taxon>
        <taxon>Ecdysozoa</taxon>
        <taxon>Arthropoda</taxon>
        <taxon>Hexapoda</taxon>
        <taxon>Insecta</taxon>
        <taxon>Pterygota</taxon>
        <taxon>Neoptera</taxon>
        <taxon>Endopterygota</taxon>
        <taxon>Diptera</taxon>
        <taxon>Nematocera</taxon>
        <taxon>Chironomoidea</taxon>
        <taxon>Chironomidae</taxon>
        <taxon>Clunio</taxon>
    </lineage>
</organism>
<dbReference type="InterPro" id="IPR032675">
    <property type="entry name" value="LRR_dom_sf"/>
</dbReference>